<dbReference type="Proteomes" id="UP000006757">
    <property type="component" value="Unassembled WGS sequence"/>
</dbReference>
<dbReference type="InParanoid" id="K1W0J9"/>
<protein>
    <submittedName>
        <fullName evidence="2">Uncharacterized protein</fullName>
    </submittedName>
</protein>
<sequence length="131" mass="14318">MSQTTTQAPTIVDLGGVVRVSSLKRAEVKRSPSSSKSSKSAKSSKPASPAPSNMRPSSAPRCLDPHFEDAFLRLIQDRPQQKPPAGQFGGWKQEWPVFWEGAGLAPRVRAAHGNGYCRGFQILRAFGLLEW</sequence>
<feature type="compositionally biased region" description="Low complexity" evidence="1">
    <location>
        <begin position="31"/>
        <end position="52"/>
    </location>
</feature>
<proteinExistence type="predicted"/>
<feature type="region of interest" description="Disordered" evidence="1">
    <location>
        <begin position="23"/>
        <end position="63"/>
    </location>
</feature>
<comment type="caution">
    <text evidence="2">The sequence shown here is derived from an EMBL/GenBank/DDBJ whole genome shotgun (WGS) entry which is preliminary data.</text>
</comment>
<reference evidence="2 3" key="1">
    <citation type="journal article" date="2012" name="Eukaryot. Cell">
        <title>Genome sequence of the Trichosporon asahii environmental strain CBS 8904.</title>
        <authorList>
            <person name="Yang R.Y."/>
            <person name="Li H.T."/>
            <person name="Zhu H."/>
            <person name="Zhou G.P."/>
            <person name="Wang M."/>
            <person name="Wang L."/>
        </authorList>
    </citation>
    <scope>NUCLEOTIDE SEQUENCE [LARGE SCALE GENOMIC DNA]</scope>
    <source>
        <strain evidence="2 3">CBS 8904</strain>
    </source>
</reference>
<keyword evidence="3" id="KW-1185">Reference proteome</keyword>
<evidence type="ECO:0000256" key="1">
    <source>
        <dbReference type="SAM" id="MobiDB-lite"/>
    </source>
</evidence>
<dbReference type="AlphaFoldDB" id="K1W0J9"/>
<accession>K1W0J9</accession>
<dbReference type="EMBL" id="AMBO01000280">
    <property type="protein sequence ID" value="EKD02553.1"/>
    <property type="molecule type" value="Genomic_DNA"/>
</dbReference>
<dbReference type="HOGENOM" id="CLU_158829_0_0_1"/>
<gene>
    <name evidence="2" type="ORF">A1Q2_03149</name>
</gene>
<evidence type="ECO:0000313" key="3">
    <source>
        <dbReference type="Proteomes" id="UP000006757"/>
    </source>
</evidence>
<organism evidence="2 3">
    <name type="scientific">Trichosporon asahii var. asahii (strain CBS 8904)</name>
    <name type="common">Yeast</name>
    <dbReference type="NCBI Taxonomy" id="1220162"/>
    <lineage>
        <taxon>Eukaryota</taxon>
        <taxon>Fungi</taxon>
        <taxon>Dikarya</taxon>
        <taxon>Basidiomycota</taxon>
        <taxon>Agaricomycotina</taxon>
        <taxon>Tremellomycetes</taxon>
        <taxon>Trichosporonales</taxon>
        <taxon>Trichosporonaceae</taxon>
        <taxon>Trichosporon</taxon>
    </lineage>
</organism>
<name>K1W0J9_TRIAC</name>
<evidence type="ECO:0000313" key="2">
    <source>
        <dbReference type="EMBL" id="EKD02553.1"/>
    </source>
</evidence>